<evidence type="ECO:0000313" key="2">
    <source>
        <dbReference type="EMBL" id="UUP12054.1"/>
    </source>
</evidence>
<evidence type="ECO:0000313" key="3">
    <source>
        <dbReference type="Proteomes" id="UP001316184"/>
    </source>
</evidence>
<dbReference type="Pfam" id="PF12802">
    <property type="entry name" value="MarR_2"/>
    <property type="match status" value="1"/>
</dbReference>
<evidence type="ECO:0000259" key="1">
    <source>
        <dbReference type="PROSITE" id="PS50995"/>
    </source>
</evidence>
<gene>
    <name evidence="2" type="ORF">NQV15_09285</name>
</gene>
<sequence>MTSADRGDMGSAAARDLVRELRGFNQETERYVAQMSHLHSMHHTDLAAIALVMDRGGASPKEISDGLNLSPSATSAMVDRLERAGHAHRERVEGDRRSVRVEVTDQALAVGSAMFGLLGRHMRTVLDSYDEDEVAAMADLMRRLKDAARAAADEASSEHMA</sequence>
<dbReference type="PROSITE" id="PS50995">
    <property type="entry name" value="HTH_MARR_2"/>
    <property type="match status" value="1"/>
</dbReference>
<dbReference type="SUPFAM" id="SSF46785">
    <property type="entry name" value="Winged helix' DNA-binding domain"/>
    <property type="match status" value="1"/>
</dbReference>
<dbReference type="PRINTS" id="PR00598">
    <property type="entry name" value="HTHMARR"/>
</dbReference>
<dbReference type="InterPro" id="IPR036390">
    <property type="entry name" value="WH_DNA-bd_sf"/>
</dbReference>
<organism evidence="2 3">
    <name type="scientific">Aeromicrobium wangtongii</name>
    <dbReference type="NCBI Taxonomy" id="2969247"/>
    <lineage>
        <taxon>Bacteria</taxon>
        <taxon>Bacillati</taxon>
        <taxon>Actinomycetota</taxon>
        <taxon>Actinomycetes</taxon>
        <taxon>Propionibacteriales</taxon>
        <taxon>Nocardioidaceae</taxon>
        <taxon>Aeromicrobium</taxon>
    </lineage>
</organism>
<dbReference type="InterPro" id="IPR039422">
    <property type="entry name" value="MarR/SlyA-like"/>
</dbReference>
<proteinExistence type="predicted"/>
<dbReference type="EMBL" id="CP102173">
    <property type="protein sequence ID" value="UUP12054.1"/>
    <property type="molecule type" value="Genomic_DNA"/>
</dbReference>
<feature type="domain" description="HTH marR-type" evidence="1">
    <location>
        <begin position="14"/>
        <end position="146"/>
    </location>
</feature>
<dbReference type="InterPro" id="IPR036388">
    <property type="entry name" value="WH-like_DNA-bd_sf"/>
</dbReference>
<dbReference type="PANTHER" id="PTHR33164">
    <property type="entry name" value="TRANSCRIPTIONAL REGULATOR, MARR FAMILY"/>
    <property type="match status" value="1"/>
</dbReference>
<dbReference type="RefSeq" id="WP_232399540.1">
    <property type="nucleotide sequence ID" value="NZ_CP102173.1"/>
</dbReference>
<dbReference type="Gene3D" id="1.10.10.10">
    <property type="entry name" value="Winged helix-like DNA-binding domain superfamily/Winged helix DNA-binding domain"/>
    <property type="match status" value="1"/>
</dbReference>
<accession>A0ABY5M4S9</accession>
<protein>
    <submittedName>
        <fullName evidence="2">MarR family transcriptional regulator</fullName>
    </submittedName>
</protein>
<dbReference type="PANTHER" id="PTHR33164:SF106">
    <property type="entry name" value="TRANSCRIPTIONAL REGULATORY PROTEIN"/>
    <property type="match status" value="1"/>
</dbReference>
<dbReference type="InterPro" id="IPR000835">
    <property type="entry name" value="HTH_MarR-typ"/>
</dbReference>
<reference evidence="2 3" key="1">
    <citation type="submission" date="2022-08" db="EMBL/GenBank/DDBJ databases">
        <title>novel species in genus Aeromicrobium.</title>
        <authorList>
            <person name="Ye L."/>
        </authorList>
    </citation>
    <scope>NUCLEOTIDE SEQUENCE [LARGE SCALE GENOMIC DNA]</scope>
    <source>
        <strain evidence="3">zg-Y1379</strain>
    </source>
</reference>
<dbReference type="SMART" id="SM00347">
    <property type="entry name" value="HTH_MARR"/>
    <property type="match status" value="1"/>
</dbReference>
<name>A0ABY5M4S9_9ACTN</name>
<keyword evidence="3" id="KW-1185">Reference proteome</keyword>
<dbReference type="Proteomes" id="UP001316184">
    <property type="component" value="Chromosome"/>
</dbReference>